<protein>
    <submittedName>
        <fullName evidence="2">DNA polymerase III subunit epsilon</fullName>
    </submittedName>
</protein>
<dbReference type="Proteomes" id="UP000216057">
    <property type="component" value="Unassembled WGS sequence"/>
</dbReference>
<feature type="region of interest" description="Disordered" evidence="1">
    <location>
        <begin position="189"/>
        <end position="237"/>
    </location>
</feature>
<reference evidence="2 3" key="1">
    <citation type="journal article" date="2017" name="BMC Genomics">
        <title>Comparative genomic and phylogenomic analyses of the Bifidobacteriaceae family.</title>
        <authorList>
            <person name="Lugli G.A."/>
            <person name="Milani C."/>
            <person name="Turroni F."/>
            <person name="Duranti S."/>
            <person name="Mancabelli L."/>
            <person name="Mangifesta M."/>
            <person name="Ferrario C."/>
            <person name="Modesto M."/>
            <person name="Mattarelli P."/>
            <person name="Jiri K."/>
            <person name="van Sinderen D."/>
            <person name="Ventura M."/>
        </authorList>
    </citation>
    <scope>NUCLEOTIDE SEQUENCE [LARGE SCALE GENOMIC DNA]</scope>
    <source>
        <strain evidence="2 3">DSM 100216</strain>
    </source>
</reference>
<feature type="region of interest" description="Disordered" evidence="1">
    <location>
        <begin position="147"/>
        <end position="173"/>
    </location>
</feature>
<evidence type="ECO:0000313" key="2">
    <source>
        <dbReference type="EMBL" id="OZG68080.1"/>
    </source>
</evidence>
<feature type="compositionally biased region" description="Acidic residues" evidence="1">
    <location>
        <begin position="164"/>
        <end position="173"/>
    </location>
</feature>
<evidence type="ECO:0000313" key="3">
    <source>
        <dbReference type="Proteomes" id="UP000216057"/>
    </source>
</evidence>
<feature type="region of interest" description="Disordered" evidence="1">
    <location>
        <begin position="463"/>
        <end position="485"/>
    </location>
</feature>
<dbReference type="Gene3D" id="3.30.420.10">
    <property type="entry name" value="Ribonuclease H-like superfamily/Ribonuclease H"/>
    <property type="match status" value="1"/>
</dbReference>
<dbReference type="AlphaFoldDB" id="A0A261G9J7"/>
<dbReference type="RefSeq" id="WP_226805702.1">
    <property type="nucleotide sequence ID" value="NZ_CP062938.1"/>
</dbReference>
<name>A0A261G9J7_9BIFI</name>
<dbReference type="GO" id="GO:0003676">
    <property type="term" value="F:nucleic acid binding"/>
    <property type="evidence" value="ECO:0007669"/>
    <property type="project" value="InterPro"/>
</dbReference>
<dbReference type="EMBL" id="MWWZ01000006">
    <property type="protein sequence ID" value="OZG68080.1"/>
    <property type="molecule type" value="Genomic_DNA"/>
</dbReference>
<dbReference type="InterPro" id="IPR012337">
    <property type="entry name" value="RNaseH-like_sf"/>
</dbReference>
<feature type="compositionally biased region" description="Low complexity" evidence="1">
    <location>
        <begin position="212"/>
        <end position="223"/>
    </location>
</feature>
<dbReference type="InterPro" id="IPR036397">
    <property type="entry name" value="RNaseH_sf"/>
</dbReference>
<proteinExistence type="predicted"/>
<dbReference type="SUPFAM" id="SSF53098">
    <property type="entry name" value="Ribonuclease H-like"/>
    <property type="match status" value="1"/>
</dbReference>
<organism evidence="2 3">
    <name type="scientific">Bifidobacterium eulemuris</name>
    <dbReference type="NCBI Taxonomy" id="1765219"/>
    <lineage>
        <taxon>Bacteria</taxon>
        <taxon>Bacillati</taxon>
        <taxon>Actinomycetota</taxon>
        <taxon>Actinomycetes</taxon>
        <taxon>Bifidobacteriales</taxon>
        <taxon>Bifidobacteriaceae</taxon>
        <taxon>Bifidobacterium</taxon>
    </lineage>
</organism>
<gene>
    <name evidence="2" type="ORF">BEUL_1091</name>
</gene>
<comment type="caution">
    <text evidence="2">The sequence shown here is derived from an EMBL/GenBank/DDBJ whole genome shotgun (WGS) entry which is preliminary data.</text>
</comment>
<sequence>MMQTADGRRNQAVSEWLEQAKADIDQWALVCPKDADGRPVDWQWVRSLDLVGGIGVGLDAVDNPQQNAHALLKRDYAVRDRVEAILAQTSTSFMTDFDRLVASYRLPRALAYANRRLNDEIDLLLDRGVADGLWQVRYERQGRATVPVLKAPAERPSNAADAGESSDGEDSVGLEEIQDRTAQILNARAERRKAQRIQRESGAAGMTRANLSGAASPGGAFASPPVPGNAASPAAKSSDWRDVYLPGRDVDTVMGVDIETTGTDPARAYIIDVGFEFMNMASPRPADATTAHIYEQPYYDAGDAYGQARLSFGVTKANARHGNALIRDLTGIDVRERGTGEYRLFDEWPEAQTGLLARLTQQPYVAHNATFEHNFFMLNVAGYAEAYRAGRVTIIDTLPMSRQWDPGSTPDENHPYGDNTLEAYAKRQGSLDPARAERHLGLEDAHIMLVAMKRHLADLKREGKGPWGAGGRPGVGGKACGRRRW</sequence>
<accession>A0A261G9J7</accession>
<feature type="compositionally biased region" description="Gly residues" evidence="1">
    <location>
        <begin position="465"/>
        <end position="479"/>
    </location>
</feature>
<evidence type="ECO:0000256" key="1">
    <source>
        <dbReference type="SAM" id="MobiDB-lite"/>
    </source>
</evidence>